<reference evidence="2" key="1">
    <citation type="submission" date="2016-05" db="EMBL/GenBank/DDBJ databases">
        <authorList>
            <person name="Li Y."/>
        </authorList>
    </citation>
    <scope>NUCLEOTIDE SEQUENCE [LARGE SCALE GENOMIC DNA]</scope>
    <source>
        <strain evidence="2">YIC4027</strain>
    </source>
</reference>
<comment type="caution">
    <text evidence="1">The sequence shown here is derived from an EMBL/GenBank/DDBJ whole genome shotgun (WGS) entry which is preliminary data.</text>
</comment>
<proteinExistence type="predicted"/>
<dbReference type="AlphaFoldDB" id="A0A1E3V3V3"/>
<evidence type="ECO:0000313" key="1">
    <source>
        <dbReference type="EMBL" id="ODR88354.1"/>
    </source>
</evidence>
<sequence>MNALALVGEESVQRFCLPLPCAAPAPFADRRRFLLSSSILILFEKRLYMLHFGTIVRRRSRGGTRIFRQHRSHLR</sequence>
<dbReference type="Proteomes" id="UP000094342">
    <property type="component" value="Unassembled WGS sequence"/>
</dbReference>
<dbReference type="EMBL" id="LYBW01000065">
    <property type="protein sequence ID" value="ODR88354.1"/>
    <property type="molecule type" value="Genomic_DNA"/>
</dbReference>
<gene>
    <name evidence="1" type="ORF">A8M32_25425</name>
</gene>
<protein>
    <submittedName>
        <fullName evidence="1">Uncharacterized protein</fullName>
    </submittedName>
</protein>
<organism evidence="1 2">
    <name type="scientific">Sinorhizobium alkalisoli</name>
    <dbReference type="NCBI Taxonomy" id="1752398"/>
    <lineage>
        <taxon>Bacteria</taxon>
        <taxon>Pseudomonadati</taxon>
        <taxon>Pseudomonadota</taxon>
        <taxon>Alphaproteobacteria</taxon>
        <taxon>Hyphomicrobiales</taxon>
        <taxon>Rhizobiaceae</taxon>
        <taxon>Sinorhizobium/Ensifer group</taxon>
        <taxon>Sinorhizobium</taxon>
    </lineage>
</organism>
<accession>A0A1E3V3V3</accession>
<name>A0A1E3V3V3_9HYPH</name>
<evidence type="ECO:0000313" key="2">
    <source>
        <dbReference type="Proteomes" id="UP000094342"/>
    </source>
</evidence>
<keyword evidence="2" id="KW-1185">Reference proteome</keyword>